<dbReference type="Gene3D" id="3.20.20.140">
    <property type="entry name" value="Metal-dependent hydrolases"/>
    <property type="match status" value="1"/>
</dbReference>
<organism evidence="3 4">
    <name type="scientific">Sarocladium strictum</name>
    <name type="common">Black bundle disease fungus</name>
    <name type="synonym">Acremonium strictum</name>
    <dbReference type="NCBI Taxonomy" id="5046"/>
    <lineage>
        <taxon>Eukaryota</taxon>
        <taxon>Fungi</taxon>
        <taxon>Dikarya</taxon>
        <taxon>Ascomycota</taxon>
        <taxon>Pezizomycotina</taxon>
        <taxon>Sordariomycetes</taxon>
        <taxon>Hypocreomycetidae</taxon>
        <taxon>Hypocreales</taxon>
        <taxon>Sarocladiaceae</taxon>
        <taxon>Sarocladium</taxon>
    </lineage>
</organism>
<keyword evidence="4" id="KW-1185">Reference proteome</keyword>
<dbReference type="GO" id="GO:0016787">
    <property type="term" value="F:hydrolase activity"/>
    <property type="evidence" value="ECO:0007669"/>
    <property type="project" value="InterPro"/>
</dbReference>
<comment type="caution">
    <text evidence="3">The sequence shown here is derived from an EMBL/GenBank/DDBJ whole genome shotgun (WGS) entry which is preliminary data.</text>
</comment>
<dbReference type="EMBL" id="JAPDFR010000004">
    <property type="protein sequence ID" value="KAK0387210.1"/>
    <property type="molecule type" value="Genomic_DNA"/>
</dbReference>
<feature type="domain" description="Amidohydrolase-related" evidence="2">
    <location>
        <begin position="151"/>
        <end position="358"/>
    </location>
</feature>
<dbReference type="PANTHER" id="PTHR43569:SF2">
    <property type="entry name" value="AMIDOHYDROLASE-RELATED DOMAIN-CONTAINING PROTEIN"/>
    <property type="match status" value="1"/>
</dbReference>
<name>A0AA39GH24_SARSR</name>
<accession>A0AA39GH24</accession>
<evidence type="ECO:0000313" key="3">
    <source>
        <dbReference type="EMBL" id="KAK0387210.1"/>
    </source>
</evidence>
<dbReference type="Pfam" id="PF04909">
    <property type="entry name" value="Amidohydro_2"/>
    <property type="match status" value="1"/>
</dbReference>
<dbReference type="PANTHER" id="PTHR43569">
    <property type="entry name" value="AMIDOHYDROLASE"/>
    <property type="match status" value="1"/>
</dbReference>
<dbReference type="AlphaFoldDB" id="A0AA39GH24"/>
<evidence type="ECO:0000259" key="2">
    <source>
        <dbReference type="Pfam" id="PF04909"/>
    </source>
</evidence>
<gene>
    <name evidence="3" type="ORF">NLU13_5523</name>
</gene>
<dbReference type="SUPFAM" id="SSF51556">
    <property type="entry name" value="Metallo-dependent hydrolases"/>
    <property type="match status" value="1"/>
</dbReference>
<dbReference type="InterPro" id="IPR052350">
    <property type="entry name" value="Metallo-dep_Lactonases"/>
</dbReference>
<dbReference type="InterPro" id="IPR032466">
    <property type="entry name" value="Metal_Hydrolase"/>
</dbReference>
<evidence type="ECO:0000313" key="4">
    <source>
        <dbReference type="Proteomes" id="UP001175261"/>
    </source>
</evidence>
<protein>
    <recommendedName>
        <fullName evidence="2">Amidohydrolase-related domain-containing protein</fullName>
    </recommendedName>
</protein>
<dbReference type="InterPro" id="IPR006680">
    <property type="entry name" value="Amidohydro-rel"/>
</dbReference>
<proteinExistence type="inferred from homology"/>
<evidence type="ECO:0000256" key="1">
    <source>
        <dbReference type="ARBA" id="ARBA00038310"/>
    </source>
</evidence>
<dbReference type="Proteomes" id="UP001175261">
    <property type="component" value="Unassembled WGS sequence"/>
</dbReference>
<reference evidence="3" key="1">
    <citation type="submission" date="2022-10" db="EMBL/GenBank/DDBJ databases">
        <title>Determination and structural analysis of whole genome sequence of Sarocladium strictum F4-1.</title>
        <authorList>
            <person name="Hu L."/>
            <person name="Jiang Y."/>
        </authorList>
    </citation>
    <scope>NUCLEOTIDE SEQUENCE</scope>
    <source>
        <strain evidence="3">F4-1</strain>
    </source>
</reference>
<comment type="similarity">
    <text evidence="1">Belongs to the metallo-dependent hydrolases superfamily.</text>
</comment>
<sequence>MADQDQPLVLPIIDSHIHLWPSSEHKSLAWNTPDHPLYAQQRSVADYKNAIKSSPSVLGFIFVETDRKNNHPDGETTAEDEHKSWEKPLEEIRWMKRLVLGEPRENEGHESEDKKLCLGLVPWAPMARGPEALERYLALAEEEAGEETWKKIKGFRYLLQFQPHGTMLTDEFIGSLKLLGKKGYTFDVGIDHHRRGKKQLEELVEMVEKAHEGVPEDEQVTLILNHLCKPDLSIVNTASDRTFHAWRTAIYTLSKANKTYMKLSGAFSEMPDSLRKRSDSPSHIFQSTFAWLGIVLATFGPSRIMFGSDWPVCTLDGLGDEAWPRWRDVVEKMCWMATLGDEERAMIFGGTAKKAYNL</sequence>